<evidence type="ECO:0000256" key="1">
    <source>
        <dbReference type="ARBA" id="ARBA00004245"/>
    </source>
</evidence>
<protein>
    <submittedName>
        <fullName evidence="6">Uncharacterized protein</fullName>
    </submittedName>
</protein>
<comment type="subcellular location">
    <subcellularLocation>
        <location evidence="1">Cytoplasm</location>
        <location evidence="1">Cytoskeleton</location>
    </subcellularLocation>
</comment>
<accession>A0AAV0AKI5</accession>
<keyword evidence="4" id="KW-0009">Actin-binding</keyword>
<feature type="non-terminal residue" evidence="6">
    <location>
        <position position="1"/>
    </location>
</feature>
<dbReference type="GO" id="GO:0034314">
    <property type="term" value="P:Arp2/3 complex-mediated actin nucleation"/>
    <property type="evidence" value="ECO:0007669"/>
    <property type="project" value="InterPro"/>
</dbReference>
<name>A0AAV0AKI5_PHAPC</name>
<sequence>IVERHNIPEVEACKMPKVILMTLYITRLPLEYVWIKSSIDSIRPIVKIKHEDDIEHILARGMTRVLNLRFMKYINWEISEMKLSLDTRARIVAESFLGHVV</sequence>
<organism evidence="6 7">
    <name type="scientific">Phakopsora pachyrhizi</name>
    <name type="common">Asian soybean rust disease fungus</name>
    <dbReference type="NCBI Taxonomy" id="170000"/>
    <lineage>
        <taxon>Eukaryota</taxon>
        <taxon>Fungi</taxon>
        <taxon>Dikarya</taxon>
        <taxon>Basidiomycota</taxon>
        <taxon>Pucciniomycotina</taxon>
        <taxon>Pucciniomycetes</taxon>
        <taxon>Pucciniales</taxon>
        <taxon>Phakopsoraceae</taxon>
        <taxon>Phakopsora</taxon>
    </lineage>
</organism>
<dbReference type="Pfam" id="PF05856">
    <property type="entry name" value="ARPC4"/>
    <property type="match status" value="2"/>
</dbReference>
<dbReference type="PANTHER" id="PTHR22629:SF0">
    <property type="entry name" value="ACTIN-RELATED PROTEIN 2_3 COMPLEX SUBUNIT 4"/>
    <property type="match status" value="1"/>
</dbReference>
<evidence type="ECO:0000256" key="4">
    <source>
        <dbReference type="ARBA" id="ARBA00023203"/>
    </source>
</evidence>
<dbReference type="Gene3D" id="3.30.1460.20">
    <property type="match status" value="1"/>
</dbReference>
<evidence type="ECO:0000256" key="5">
    <source>
        <dbReference type="ARBA" id="ARBA00023212"/>
    </source>
</evidence>
<evidence type="ECO:0000256" key="2">
    <source>
        <dbReference type="ARBA" id="ARBA00005919"/>
    </source>
</evidence>
<dbReference type="GO" id="GO:0005885">
    <property type="term" value="C:Arp2/3 protein complex"/>
    <property type="evidence" value="ECO:0007669"/>
    <property type="project" value="InterPro"/>
</dbReference>
<dbReference type="EMBL" id="CALTRL010000430">
    <property type="protein sequence ID" value="CAH7668061.1"/>
    <property type="molecule type" value="Genomic_DNA"/>
</dbReference>
<gene>
    <name evidence="6" type="ORF">PPACK8108_LOCUS2530</name>
</gene>
<keyword evidence="5" id="KW-0206">Cytoskeleton</keyword>
<comment type="similarity">
    <text evidence="2">Belongs to the ARPC4 family.</text>
</comment>
<dbReference type="Proteomes" id="UP001153365">
    <property type="component" value="Unassembled WGS sequence"/>
</dbReference>
<dbReference type="GO" id="GO:0051015">
    <property type="term" value="F:actin filament binding"/>
    <property type="evidence" value="ECO:0007669"/>
    <property type="project" value="TreeGrafter"/>
</dbReference>
<dbReference type="InterPro" id="IPR034666">
    <property type="entry name" value="ARPC2/4"/>
</dbReference>
<dbReference type="AlphaFoldDB" id="A0AAV0AKI5"/>
<evidence type="ECO:0000313" key="6">
    <source>
        <dbReference type="EMBL" id="CAH7668061.1"/>
    </source>
</evidence>
<evidence type="ECO:0000313" key="7">
    <source>
        <dbReference type="Proteomes" id="UP001153365"/>
    </source>
</evidence>
<dbReference type="InterPro" id="IPR008384">
    <property type="entry name" value="ARPC4"/>
</dbReference>
<comment type="caution">
    <text evidence="6">The sequence shown here is derived from an EMBL/GenBank/DDBJ whole genome shotgun (WGS) entry which is preliminary data.</text>
</comment>
<dbReference type="SUPFAM" id="SSF69645">
    <property type="entry name" value="Arp2/3 complex subunits"/>
    <property type="match status" value="1"/>
</dbReference>
<evidence type="ECO:0000256" key="3">
    <source>
        <dbReference type="ARBA" id="ARBA00022490"/>
    </source>
</evidence>
<keyword evidence="3" id="KW-0963">Cytoplasm</keyword>
<reference evidence="6" key="1">
    <citation type="submission" date="2022-06" db="EMBL/GenBank/DDBJ databases">
        <authorList>
            <consortium name="SYNGENTA / RWTH Aachen University"/>
        </authorList>
    </citation>
    <scope>NUCLEOTIDE SEQUENCE</scope>
</reference>
<keyword evidence="7" id="KW-1185">Reference proteome</keyword>
<dbReference type="GO" id="GO:0030041">
    <property type="term" value="P:actin filament polymerization"/>
    <property type="evidence" value="ECO:0007669"/>
    <property type="project" value="InterPro"/>
</dbReference>
<proteinExistence type="inferred from homology"/>
<dbReference type="PANTHER" id="PTHR22629">
    <property type="entry name" value="ARP2/3 COMPLEX 20 KD SUBUNIT"/>
    <property type="match status" value="1"/>
</dbReference>